<keyword evidence="5" id="KW-0256">Endoplasmic reticulum</keyword>
<evidence type="ECO:0000313" key="12">
    <source>
        <dbReference type="Proteomes" id="UP000694844"/>
    </source>
</evidence>
<feature type="domain" description="Glycosyltransferase 61 catalytic" evidence="11">
    <location>
        <begin position="115"/>
        <end position="310"/>
    </location>
</feature>
<dbReference type="Pfam" id="PF04577">
    <property type="entry name" value="Glyco_transf_61"/>
    <property type="match status" value="1"/>
</dbReference>
<keyword evidence="4" id="KW-0732">Signal</keyword>
<evidence type="ECO:0000256" key="8">
    <source>
        <dbReference type="ARBA" id="ARBA00042574"/>
    </source>
</evidence>
<dbReference type="GO" id="GO:0097363">
    <property type="term" value="F:protein O-acetylglucosaminyltransferase activity"/>
    <property type="evidence" value="ECO:0007669"/>
    <property type="project" value="UniProtKB-EC"/>
</dbReference>
<gene>
    <name evidence="13" type="primary">LOC111124162</name>
</gene>
<dbReference type="Proteomes" id="UP000694844">
    <property type="component" value="Chromosome 3"/>
</dbReference>
<dbReference type="RefSeq" id="XP_022322732.1">
    <property type="nucleotide sequence ID" value="XM_022467024.1"/>
</dbReference>
<dbReference type="InterPro" id="IPR007657">
    <property type="entry name" value="Glycosyltransferase_61"/>
</dbReference>
<evidence type="ECO:0000256" key="10">
    <source>
        <dbReference type="ARBA" id="ARBA00049432"/>
    </source>
</evidence>
<proteinExistence type="predicted"/>
<evidence type="ECO:0000256" key="2">
    <source>
        <dbReference type="ARBA" id="ARBA00022676"/>
    </source>
</evidence>
<protein>
    <recommendedName>
        <fullName evidence="7">EGF domain-specific O-linked N-acetylglucosamine transferase</fullName>
        <ecNumber evidence="1">2.4.1.255</ecNumber>
    </recommendedName>
    <alternativeName>
        <fullName evidence="8">Extracellular O-linked N-acetylglucosamine transferase</fullName>
    </alternativeName>
</protein>
<dbReference type="EC" id="2.4.1.255" evidence="1"/>
<evidence type="ECO:0000256" key="9">
    <source>
        <dbReference type="ARBA" id="ARBA00048317"/>
    </source>
</evidence>
<organism evidence="12 13">
    <name type="scientific">Crassostrea virginica</name>
    <name type="common">Eastern oyster</name>
    <dbReference type="NCBI Taxonomy" id="6565"/>
    <lineage>
        <taxon>Eukaryota</taxon>
        <taxon>Metazoa</taxon>
        <taxon>Spiralia</taxon>
        <taxon>Lophotrochozoa</taxon>
        <taxon>Mollusca</taxon>
        <taxon>Bivalvia</taxon>
        <taxon>Autobranchia</taxon>
        <taxon>Pteriomorphia</taxon>
        <taxon>Ostreida</taxon>
        <taxon>Ostreoidea</taxon>
        <taxon>Ostreidae</taxon>
        <taxon>Crassostrea</taxon>
    </lineage>
</organism>
<dbReference type="AlphaFoldDB" id="A0A8B8D3M1"/>
<dbReference type="PANTHER" id="PTHR20961">
    <property type="entry name" value="GLYCOSYLTRANSFERASE"/>
    <property type="match status" value="1"/>
</dbReference>
<evidence type="ECO:0000256" key="1">
    <source>
        <dbReference type="ARBA" id="ARBA00011970"/>
    </source>
</evidence>
<reference evidence="13" key="1">
    <citation type="submission" date="2025-08" db="UniProtKB">
        <authorList>
            <consortium name="RefSeq"/>
        </authorList>
    </citation>
    <scope>IDENTIFICATION</scope>
    <source>
        <tissue evidence="13">Whole sample</tissue>
    </source>
</reference>
<evidence type="ECO:0000256" key="6">
    <source>
        <dbReference type="ARBA" id="ARBA00023180"/>
    </source>
</evidence>
<dbReference type="OrthoDB" id="529273at2759"/>
<evidence type="ECO:0000256" key="5">
    <source>
        <dbReference type="ARBA" id="ARBA00022824"/>
    </source>
</evidence>
<sequence>MTLCNGNFVGYKNLFAHLRHVQINPSLSFGRKGGESIEKVIGQPEKQEYLTLRKGYFTMKCKGGQGLHYNFNKPKDHLKQWLAAVQTKIGNHGESLIVNRNFTIAVTRYEYVNLYHTMTDWFNAFLVLLVFKKNPNTASVLFVDGHPAGDLDSVWGTLFGNVSRAGHMTDAVMFDDLIWSINGYNSLLNQHSLPHVPYLEEFREFFLSRYNIPDDKKLDCQNLSILFIWRRDYVSHPRNPAGKIKRKIRNHMELQRAVQQVFPYHSVQGLQIDKLSMKEQLNLIAKTDILIGMHGAGLSFTLFLPQHASLIELFPRYLATKNNHFQAMAKWRNLHYLRWQNRDRQNEFPDFYTYIPIDIVVDKVNETVNRKCKEWMKS</sequence>
<keyword evidence="6" id="KW-0325">Glycoprotein</keyword>
<keyword evidence="12" id="KW-1185">Reference proteome</keyword>
<comment type="catalytic activity">
    <reaction evidence="9">
        <text>L-seryl-[protein] + UDP-N-acetyl-alpha-D-glucosamine = 3-O-(N-acetyl-beta-D-glucosaminyl)-L-seryl-[protein] + UDP + H(+)</text>
        <dbReference type="Rhea" id="RHEA:48904"/>
        <dbReference type="Rhea" id="RHEA-COMP:9863"/>
        <dbReference type="Rhea" id="RHEA-COMP:12251"/>
        <dbReference type="ChEBI" id="CHEBI:15378"/>
        <dbReference type="ChEBI" id="CHEBI:29999"/>
        <dbReference type="ChEBI" id="CHEBI:57705"/>
        <dbReference type="ChEBI" id="CHEBI:58223"/>
        <dbReference type="ChEBI" id="CHEBI:90838"/>
        <dbReference type="EC" id="2.4.1.255"/>
    </reaction>
</comment>
<evidence type="ECO:0000256" key="7">
    <source>
        <dbReference type="ARBA" id="ARBA00040944"/>
    </source>
</evidence>
<dbReference type="KEGG" id="cvn:111124162"/>
<accession>A0A8B8D3M1</accession>
<evidence type="ECO:0000259" key="11">
    <source>
        <dbReference type="Pfam" id="PF04577"/>
    </source>
</evidence>
<evidence type="ECO:0000256" key="3">
    <source>
        <dbReference type="ARBA" id="ARBA00022679"/>
    </source>
</evidence>
<keyword evidence="2" id="KW-0328">Glycosyltransferase</keyword>
<evidence type="ECO:0000313" key="13">
    <source>
        <dbReference type="RefSeq" id="XP_022322732.1"/>
    </source>
</evidence>
<comment type="catalytic activity">
    <reaction evidence="10">
        <text>L-threonyl-[protein] + UDP-N-acetyl-alpha-D-glucosamine = 3-O-(N-acetyl-beta-D-glucosaminyl)-L-threonyl-[protein] + UDP + H(+)</text>
        <dbReference type="Rhea" id="RHEA:48908"/>
        <dbReference type="Rhea" id="RHEA-COMP:11060"/>
        <dbReference type="Rhea" id="RHEA-COMP:12252"/>
        <dbReference type="ChEBI" id="CHEBI:15378"/>
        <dbReference type="ChEBI" id="CHEBI:30013"/>
        <dbReference type="ChEBI" id="CHEBI:57705"/>
        <dbReference type="ChEBI" id="CHEBI:58223"/>
        <dbReference type="ChEBI" id="CHEBI:90840"/>
        <dbReference type="EC" id="2.4.1.255"/>
    </reaction>
</comment>
<name>A0A8B8D3M1_CRAVI</name>
<keyword evidence="3" id="KW-0808">Transferase</keyword>
<evidence type="ECO:0000256" key="4">
    <source>
        <dbReference type="ARBA" id="ARBA00022729"/>
    </source>
</evidence>
<dbReference type="GeneID" id="111124162"/>
<dbReference type="InterPro" id="IPR049625">
    <property type="entry name" value="Glyco_transf_61_cat"/>
</dbReference>
<dbReference type="PANTHER" id="PTHR20961:SF148">
    <property type="entry name" value="EGF DOMAIN-SPECIFIC O-LINKED N-ACETYLGLUCOSAMINE TRANSFERASE"/>
    <property type="match status" value="1"/>
</dbReference>